<dbReference type="RefSeq" id="WP_142947671.1">
    <property type="nucleotide sequence ID" value="NZ_ARXR01000005.1"/>
</dbReference>
<proteinExistence type="predicted"/>
<dbReference type="Proteomes" id="UP000644441">
    <property type="component" value="Unassembled WGS sequence"/>
</dbReference>
<evidence type="ECO:0008006" key="3">
    <source>
        <dbReference type="Google" id="ProtNLM"/>
    </source>
</evidence>
<protein>
    <recommendedName>
        <fullName evidence="3">DUF3775 domain-containing protein</fullName>
    </recommendedName>
</protein>
<gene>
    <name evidence="1" type="ORF">ISO4_00954</name>
</gene>
<reference evidence="1 2" key="1">
    <citation type="submission" date="2012-09" db="EMBL/GenBank/DDBJ databases">
        <title>Genome Sequence of alkane-degrading Bacterium Alcanivorax venustensis ISO4.</title>
        <authorList>
            <person name="Lai Q."/>
            <person name="Shao Z."/>
        </authorList>
    </citation>
    <scope>NUCLEOTIDE SEQUENCE [LARGE SCALE GENOMIC DNA]</scope>
    <source>
        <strain evidence="1 2">ISO4</strain>
    </source>
</reference>
<sequence length="132" mass="14425">MLNVSGETVCRLVELAQAFQARDTVAMPEDAGNPIDDAAGAEALTEPAGGEEDGSVAEFRTIIEDLEPDQQTEVVALMWLGRGDFQEDEWEEALRLARDEWTPDTADFLLGHPLLSEYLVEGLAVFGVQCDL</sequence>
<name>A0ABS0ADY1_9GAMM</name>
<dbReference type="Pfam" id="PF12616">
    <property type="entry name" value="DUF3775"/>
    <property type="match status" value="1"/>
</dbReference>
<evidence type="ECO:0000313" key="2">
    <source>
        <dbReference type="Proteomes" id="UP000644441"/>
    </source>
</evidence>
<dbReference type="EMBL" id="ARXR01000005">
    <property type="protein sequence ID" value="MBF5052352.1"/>
    <property type="molecule type" value="Genomic_DNA"/>
</dbReference>
<accession>A0ABS0ADY1</accession>
<organism evidence="1 2">
    <name type="scientific">Alloalcanivorax venustensis ISO4</name>
    <dbReference type="NCBI Taxonomy" id="1177184"/>
    <lineage>
        <taxon>Bacteria</taxon>
        <taxon>Pseudomonadati</taxon>
        <taxon>Pseudomonadota</taxon>
        <taxon>Gammaproteobacteria</taxon>
        <taxon>Oceanospirillales</taxon>
        <taxon>Alcanivoracaceae</taxon>
        <taxon>Alloalcanivorax</taxon>
    </lineage>
</organism>
<comment type="caution">
    <text evidence="1">The sequence shown here is derived from an EMBL/GenBank/DDBJ whole genome shotgun (WGS) entry which is preliminary data.</text>
</comment>
<evidence type="ECO:0000313" key="1">
    <source>
        <dbReference type="EMBL" id="MBF5052352.1"/>
    </source>
</evidence>
<dbReference type="InterPro" id="IPR022254">
    <property type="entry name" value="DUF3775"/>
</dbReference>
<dbReference type="GeneID" id="99765404"/>
<keyword evidence="2" id="KW-1185">Reference proteome</keyword>